<dbReference type="Proteomes" id="UP000243197">
    <property type="component" value="Chromosome"/>
</dbReference>
<keyword evidence="7" id="KW-1185">Reference proteome</keyword>
<dbReference type="PROSITE" id="PS00211">
    <property type="entry name" value="ABC_TRANSPORTER_1"/>
    <property type="match status" value="1"/>
</dbReference>
<dbReference type="SMART" id="SM00382">
    <property type="entry name" value="AAA"/>
    <property type="match status" value="1"/>
</dbReference>
<evidence type="ECO:0000256" key="2">
    <source>
        <dbReference type="ARBA" id="ARBA00022448"/>
    </source>
</evidence>
<organism evidence="6 7">
    <name type="scientific">Ichthyobacterium seriolicida</name>
    <dbReference type="NCBI Taxonomy" id="242600"/>
    <lineage>
        <taxon>Bacteria</taxon>
        <taxon>Pseudomonadati</taxon>
        <taxon>Bacteroidota</taxon>
        <taxon>Flavobacteriia</taxon>
        <taxon>Flavobacteriales</taxon>
        <taxon>Ichthyobacteriaceae</taxon>
        <taxon>Ichthyobacterium</taxon>
    </lineage>
</organism>
<evidence type="ECO:0000256" key="1">
    <source>
        <dbReference type="ARBA" id="ARBA00005417"/>
    </source>
</evidence>
<dbReference type="SUPFAM" id="SSF52540">
    <property type="entry name" value="P-loop containing nucleoside triphosphate hydrolases"/>
    <property type="match status" value="1"/>
</dbReference>
<gene>
    <name evidence="6" type="ORF">JBKA6_0324</name>
</gene>
<name>A0A1J1DWW2_9FLAO</name>
<sequence length="233" mass="25669">MILQTKKLTKKYGKSTVVDSLSISVPKGAIYGVLGPNGSGKTTTLGMILNVINPTSGTISLFSEKANDSNSRKKIGAILETPNFYPYMNAIQNLSLVAKIKDIIPEEIPRKIEDKLKLVTLYEERYKPFGKFSLGMKQRLSIASSLLNDPELLILDEPTNGLDPVGISDIRNIINTVSKNGTTVVIASHLLDEIQKVCTHLMIIKKGVEKFQGEMKEFSEGGNLEQKFLEIIS</sequence>
<keyword evidence="2" id="KW-0813">Transport</keyword>
<evidence type="ECO:0000256" key="4">
    <source>
        <dbReference type="ARBA" id="ARBA00022840"/>
    </source>
</evidence>
<dbReference type="Pfam" id="PF00005">
    <property type="entry name" value="ABC_tran"/>
    <property type="match status" value="1"/>
</dbReference>
<reference evidence="6 7" key="1">
    <citation type="submission" date="2014-03" db="EMBL/GenBank/DDBJ databases">
        <title>complete genome sequence of Flavobacteriaceae bacterium JBKA-6.</title>
        <authorList>
            <person name="Takano T."/>
            <person name="Nakamura Y."/>
            <person name="Takuma S."/>
            <person name="Yasuike M."/>
            <person name="Matsuyama T."/>
            <person name="Sakai T."/>
            <person name="Fujiwara A."/>
            <person name="Kimoto K."/>
            <person name="Fukuda Y."/>
            <person name="Kondo H."/>
            <person name="Hirono I."/>
            <person name="Nakayasu C."/>
        </authorList>
    </citation>
    <scope>NUCLEOTIDE SEQUENCE [LARGE SCALE GENOMIC DNA]</scope>
    <source>
        <strain evidence="6 7">JBKA-6</strain>
    </source>
</reference>
<dbReference type="InterPro" id="IPR003439">
    <property type="entry name" value="ABC_transporter-like_ATP-bd"/>
</dbReference>
<protein>
    <submittedName>
        <fullName evidence="6">ABC transporter, ATP-binding protein</fullName>
    </submittedName>
</protein>
<feature type="domain" description="ABC transporter" evidence="5">
    <location>
        <begin position="3"/>
        <end position="231"/>
    </location>
</feature>
<dbReference type="PANTHER" id="PTHR43335:SF2">
    <property type="entry name" value="ABC TRANSPORTER, ATP-BINDING PROTEIN"/>
    <property type="match status" value="1"/>
</dbReference>
<dbReference type="PROSITE" id="PS50893">
    <property type="entry name" value="ABC_TRANSPORTER_2"/>
    <property type="match status" value="1"/>
</dbReference>
<dbReference type="PANTHER" id="PTHR43335">
    <property type="entry name" value="ABC TRANSPORTER, ATP-BINDING PROTEIN"/>
    <property type="match status" value="1"/>
</dbReference>
<keyword evidence="3" id="KW-0547">Nucleotide-binding</keyword>
<dbReference type="InterPro" id="IPR027417">
    <property type="entry name" value="P-loop_NTPase"/>
</dbReference>
<keyword evidence="4 6" id="KW-0067">ATP-binding</keyword>
<accession>A0A1J1DWW2</accession>
<dbReference type="OrthoDB" id="9801987at2"/>
<dbReference type="RefSeq" id="WP_096685230.1">
    <property type="nucleotide sequence ID" value="NZ_AP014564.1"/>
</dbReference>
<dbReference type="GO" id="GO:0005524">
    <property type="term" value="F:ATP binding"/>
    <property type="evidence" value="ECO:0007669"/>
    <property type="project" value="UniProtKB-KW"/>
</dbReference>
<evidence type="ECO:0000313" key="6">
    <source>
        <dbReference type="EMBL" id="BAV94337.1"/>
    </source>
</evidence>
<evidence type="ECO:0000259" key="5">
    <source>
        <dbReference type="PROSITE" id="PS50893"/>
    </source>
</evidence>
<evidence type="ECO:0000256" key="3">
    <source>
        <dbReference type="ARBA" id="ARBA00022741"/>
    </source>
</evidence>
<dbReference type="EMBL" id="AP014564">
    <property type="protein sequence ID" value="BAV94337.1"/>
    <property type="molecule type" value="Genomic_DNA"/>
</dbReference>
<proteinExistence type="inferred from homology"/>
<dbReference type="KEGG" id="ise:JBKA6_0324"/>
<dbReference type="GO" id="GO:0016887">
    <property type="term" value="F:ATP hydrolysis activity"/>
    <property type="evidence" value="ECO:0007669"/>
    <property type="project" value="InterPro"/>
</dbReference>
<dbReference type="InterPro" id="IPR017871">
    <property type="entry name" value="ABC_transporter-like_CS"/>
</dbReference>
<dbReference type="Gene3D" id="3.40.50.300">
    <property type="entry name" value="P-loop containing nucleotide triphosphate hydrolases"/>
    <property type="match status" value="1"/>
</dbReference>
<comment type="similarity">
    <text evidence="1">Belongs to the ABC transporter superfamily.</text>
</comment>
<evidence type="ECO:0000313" key="7">
    <source>
        <dbReference type="Proteomes" id="UP000243197"/>
    </source>
</evidence>
<dbReference type="InterPro" id="IPR003593">
    <property type="entry name" value="AAA+_ATPase"/>
</dbReference>
<dbReference type="AlphaFoldDB" id="A0A1J1DWW2"/>